<dbReference type="SUPFAM" id="SSF52091">
    <property type="entry name" value="SpoIIaa-like"/>
    <property type="match status" value="1"/>
</dbReference>
<evidence type="ECO:0000313" key="3">
    <source>
        <dbReference type="Proteomes" id="UP001501470"/>
    </source>
</evidence>
<dbReference type="InterPro" id="IPR036513">
    <property type="entry name" value="STAS_dom_sf"/>
</dbReference>
<evidence type="ECO:0000259" key="1">
    <source>
        <dbReference type="PROSITE" id="PS50801"/>
    </source>
</evidence>
<evidence type="ECO:0000313" key="2">
    <source>
        <dbReference type="EMBL" id="GAA1573785.1"/>
    </source>
</evidence>
<accession>A0ABP4P4T2</accession>
<keyword evidence="3" id="KW-1185">Reference proteome</keyword>
<dbReference type="PROSITE" id="PS50801">
    <property type="entry name" value="STAS"/>
    <property type="match status" value="1"/>
</dbReference>
<dbReference type="InterPro" id="IPR002645">
    <property type="entry name" value="STAS_dom"/>
</dbReference>
<name>A0ABP4P4T2_9ACTN</name>
<sequence>MTFSVSSSIEHSGAVVVTVRGTVEHTTIGSLCDTINHIVDQHRPALVNIDLQAVTYIDTTAVGALDACRRSARNGGTNVMLRNASDAVDRTLRMSA</sequence>
<dbReference type="Gene3D" id="3.30.750.24">
    <property type="entry name" value="STAS domain"/>
    <property type="match status" value="1"/>
</dbReference>
<feature type="domain" description="STAS" evidence="1">
    <location>
        <begin position="4"/>
        <end position="96"/>
    </location>
</feature>
<dbReference type="RefSeq" id="WP_344514972.1">
    <property type="nucleotide sequence ID" value="NZ_BAAAQD010000051.1"/>
</dbReference>
<dbReference type="Proteomes" id="UP001501470">
    <property type="component" value="Unassembled WGS sequence"/>
</dbReference>
<reference evidence="3" key="1">
    <citation type="journal article" date="2019" name="Int. J. Syst. Evol. Microbiol.">
        <title>The Global Catalogue of Microorganisms (GCM) 10K type strain sequencing project: providing services to taxonomists for standard genome sequencing and annotation.</title>
        <authorList>
            <consortium name="The Broad Institute Genomics Platform"/>
            <consortium name="The Broad Institute Genome Sequencing Center for Infectious Disease"/>
            <person name="Wu L."/>
            <person name="Ma J."/>
        </authorList>
    </citation>
    <scope>NUCLEOTIDE SEQUENCE [LARGE SCALE GENOMIC DNA]</scope>
    <source>
        <strain evidence="3">JCM 15933</strain>
    </source>
</reference>
<comment type="caution">
    <text evidence="2">The sequence shown here is derived from an EMBL/GenBank/DDBJ whole genome shotgun (WGS) entry which is preliminary data.</text>
</comment>
<gene>
    <name evidence="2" type="ORF">GCM10009827_114620</name>
</gene>
<dbReference type="Pfam" id="PF01740">
    <property type="entry name" value="STAS"/>
    <property type="match status" value="1"/>
</dbReference>
<dbReference type="CDD" id="cd07043">
    <property type="entry name" value="STAS_anti-anti-sigma_factors"/>
    <property type="match status" value="1"/>
</dbReference>
<organism evidence="2 3">
    <name type="scientific">Dactylosporangium maewongense</name>
    <dbReference type="NCBI Taxonomy" id="634393"/>
    <lineage>
        <taxon>Bacteria</taxon>
        <taxon>Bacillati</taxon>
        <taxon>Actinomycetota</taxon>
        <taxon>Actinomycetes</taxon>
        <taxon>Micromonosporales</taxon>
        <taxon>Micromonosporaceae</taxon>
        <taxon>Dactylosporangium</taxon>
    </lineage>
</organism>
<dbReference type="EMBL" id="BAAAQD010000051">
    <property type="protein sequence ID" value="GAA1573785.1"/>
    <property type="molecule type" value="Genomic_DNA"/>
</dbReference>
<protein>
    <recommendedName>
        <fullName evidence="1">STAS domain-containing protein</fullName>
    </recommendedName>
</protein>
<proteinExistence type="predicted"/>